<feature type="coiled-coil region" evidence="1">
    <location>
        <begin position="1053"/>
        <end position="1126"/>
    </location>
</feature>
<dbReference type="Proteomes" id="UP001470230">
    <property type="component" value="Unassembled WGS sequence"/>
</dbReference>
<keyword evidence="4" id="KW-1185">Reference proteome</keyword>
<protein>
    <recommendedName>
        <fullName evidence="5">EF-hand domain-containing protein</fullName>
    </recommendedName>
</protein>
<evidence type="ECO:0000313" key="3">
    <source>
        <dbReference type="EMBL" id="KAK8844880.1"/>
    </source>
</evidence>
<sequence length="2330" mass="268947">MNDSSTKIKAILDKFDDIDRETLNELSQITENDDYMENTSSSFFEDAKNNVTQYMIEMKELSDSQTSLLDNLKIWFQSMGENEEFLNNEQEKAVDHTNRSTVIDFMSNYIQETEEKIERTQNVHQNVSQFWLKQMTQFKRELNQKNSEISHLKSSLEKLESTNKSSKNRQTSKKDKKQTNLQSDPEIMNKMQNQLKTIEEQKYQIDDLKMQLANAHGQIGLSISNSSSSPEKIQLIITEKENEIGRLKYETETQIQMLQQRIHQLEKQNQKLQNDIILEREKYQMSLNQLSKSETQIHELEGSVHKYVQLLELERNKPRNIDDSSIDNTSNDLLLEERILEIAKCKEEIRELKLKHKEEMIEQSETLRNKFAIEKQKFINSLNSNDEQALIQSIISEYEKKLEEQNKNYEILKTNLAQQWGSKLSLLTHQYETRLKSMQASNEIALLKKKEEIQYEVQKAKLEFEDEFNKKVLVISQSFSNKIAKLEALMSRLKTHNEALKKEILSYKEILNIKNADENAEETENEDDIEEDAFNPIESMLDRTEIVKTELEEQKNWELGQQKVYFMQYFQKMAEENQKELRNLLLSLQNSLSHVDSDGENSITVQDSLEKISDTFVALNSHCQTMNQNEEEEEIDEKVSLREVTERMSILKSKIISLTAENNELRKANPNYSKYDSENEQLKMRVKFLESLQKGDTDEAAKNLLQIEKKLRMEIDVKDAIIDQLKAHICTCTLETIPIFSKDVNEKIIFDEAQKDKGKSIGSNFALNYDNVKNSLLEIDFTEGSIEIPLDYFEEEEEVANEEVASNDPKSSVKPKTTVKTKIKTVIREVPKIEYRERHKINVKKSVSPSISIEIDEKQSNLSIRRGQSMTLEFAAPSKNQCYVKTKVIDEKPAELSPAADESQEMRQVKNELKITDADKPVIFDEKMFLKTNPFSMQKKDSDHPFKKIISLSHQKNKDVDNSPIPPPNSPTMKLVDARTQADIESFFNEESIKKRSLFISSPMWQVNIPNRITAVICQAVRTFRGSGSMVISEYKICDFDLHPPPPIVIAADEETKARIEALQEQLKNISANSSNQKVRNDLLRQIPEMTVFFRDRLIKNQDYKIDSLRARVQSTEDQLKRIREQKLADIRRKSRAFYSASRGNISGPLIVDHKMTSGLTENSEIAASNQQLLIDKNKPLIIESSATVLNKKKVDVKFELIENSADSLAESIRLLQGNFNFLTNQIEIGQQIITEFKGDIDSYESFLRATKNLDENNEQFIERLKQNEKLISDYHSQLNPFNVRQNQILNLLKNYKKEEDNKDIQLTDNEKLKMQQKILDEIQKKAENSQSAIDPSIIIDQIKASLKIIDEIGILEFDEEESRILRTIRYKVEKYRTQLDNHEKIDADDLDSVLMETQSFISGIKPKVQSRMSSNNKNLLIENEDLKKQVVKNKKARIKAEKELSILKDKEINYETQVNLLKNRLSEQQEVAENSTSMYFAQIASLKSIVSQMSSGDPNNTDFINQIKKEILNLQTISETAVNQKELYKMKANEAEDRIIQTDAEKATVIRELNGLHAKYEKLDAIVKKAYEEKMFYESDITRLKTEKAIEIEAQMKLENQLSQLVEENSKTNDIIKEKTEKIEKLKKKINSLKSENDELSIQVTFGLGRRRDIPKTTKETQTMFKRVKKKEIENNSQQQNNPAETEKDVLHEKENQKKKESMIININEANEIKKVRSSAREEEEEEKGIDENEPINANFDFTEPVAKLSKVASNNSNNQIILSESNSSLSSSQFEWQEDIDQDTYNDDVVLHTEVSTKQQYESIEKGEKAVSIVHSPLSVKKKKNAVFQSQQKTYVQLKSNKTRPKTVIHASRTQTNPEDLTIGNVSPGKRQLTGATQSPKPILPKSLHNMNSNILNMQVLKPLEPLESAVLTTNYEGKYPSTVPASPKCNSNSLTPTSKLQQRKQQQPKPLNFYTEADNGLSETVRITKYDVESSTPNVSQKSPIIAPTYSEQQLANSLQMGQMQLPKMAEVHKIMIRLREKLLKVQNKLEKRVEIINDLKKKLTEAVNENKQQRLTILKAEDESKRAMIRFDALKIRYDIIFKELSVKEEDLSNCKREISELRKISAPAASSLSRLRNAQYEQIRILREKERQKGMMTMAKSAMNNATNSEAQKHLNMLMKNTQKSIARLEAKRRMWKDVEKKQVMGALGALSLIDDKKSILSLRRSISSVNASPFRSKLTQKNRFSTADLQINDDIKSLVLAVNLTPKNDASLVSRSEQASNLTPVFAKQLENINRMKPELSEEEKKQIIRGNLQPELEARIKATEKEREEKERMDNVIITPVKK</sequence>
<feature type="compositionally biased region" description="Basic and acidic residues" evidence="2">
    <location>
        <begin position="2311"/>
        <end position="2321"/>
    </location>
</feature>
<feature type="region of interest" description="Disordered" evidence="2">
    <location>
        <begin position="153"/>
        <end position="187"/>
    </location>
</feature>
<dbReference type="EMBL" id="JAPFFF010000031">
    <property type="protein sequence ID" value="KAK8844880.1"/>
    <property type="molecule type" value="Genomic_DNA"/>
</dbReference>
<gene>
    <name evidence="3" type="ORF">M9Y10_021051</name>
</gene>
<reference evidence="3 4" key="1">
    <citation type="submission" date="2024-04" db="EMBL/GenBank/DDBJ databases">
        <title>Tritrichomonas musculus Genome.</title>
        <authorList>
            <person name="Alves-Ferreira E."/>
            <person name="Grigg M."/>
            <person name="Lorenzi H."/>
            <person name="Galac M."/>
        </authorList>
    </citation>
    <scope>NUCLEOTIDE SEQUENCE [LARGE SCALE GENOMIC DNA]</scope>
    <source>
        <strain evidence="3 4">EAF2021</strain>
    </source>
</reference>
<evidence type="ECO:0008006" key="5">
    <source>
        <dbReference type="Google" id="ProtNLM"/>
    </source>
</evidence>
<accession>A0ABR2HF46</accession>
<feature type="compositionally biased region" description="Basic and acidic residues" evidence="2">
    <location>
        <begin position="1686"/>
        <end position="1703"/>
    </location>
</feature>
<feature type="coiled-coil region" evidence="1">
    <location>
        <begin position="248"/>
        <end position="282"/>
    </location>
</feature>
<feature type="region of interest" description="Disordered" evidence="2">
    <location>
        <begin position="1923"/>
        <end position="1958"/>
    </location>
</feature>
<evidence type="ECO:0000313" key="4">
    <source>
        <dbReference type="Proteomes" id="UP001470230"/>
    </source>
</evidence>
<feature type="coiled-coil region" evidence="1">
    <location>
        <begin position="1410"/>
        <end position="1444"/>
    </location>
</feature>
<feature type="region of interest" description="Disordered" evidence="2">
    <location>
        <begin position="2311"/>
        <end position="2330"/>
    </location>
</feature>
<dbReference type="PANTHER" id="PTHR23159">
    <property type="entry name" value="CENTROSOMAL PROTEIN 2"/>
    <property type="match status" value="1"/>
</dbReference>
<keyword evidence="1" id="KW-0175">Coiled coil</keyword>
<feature type="coiled-coil region" evidence="1">
    <location>
        <begin position="2030"/>
        <end position="2109"/>
    </location>
</feature>
<dbReference type="PANTHER" id="PTHR23159:SF31">
    <property type="entry name" value="CENTROSOME-ASSOCIATED PROTEIN CEP250 ISOFORM X1"/>
    <property type="match status" value="1"/>
</dbReference>
<feature type="coiled-coil region" evidence="1">
    <location>
        <begin position="483"/>
        <end position="533"/>
    </location>
</feature>
<feature type="region of interest" description="Disordered" evidence="2">
    <location>
        <begin position="1666"/>
        <end position="1737"/>
    </location>
</feature>
<feature type="coiled-coil region" evidence="1">
    <location>
        <begin position="641"/>
        <end position="692"/>
    </location>
</feature>
<evidence type="ECO:0000256" key="1">
    <source>
        <dbReference type="SAM" id="Coils"/>
    </source>
</evidence>
<feature type="compositionally biased region" description="Acidic residues" evidence="2">
    <location>
        <begin position="1723"/>
        <end position="1735"/>
    </location>
</feature>
<feature type="coiled-coil region" evidence="1">
    <location>
        <begin position="1526"/>
        <end position="1644"/>
    </location>
</feature>
<feature type="compositionally biased region" description="Polar residues" evidence="2">
    <location>
        <begin position="1676"/>
        <end position="1685"/>
    </location>
</feature>
<feature type="compositionally biased region" description="Polar residues" evidence="2">
    <location>
        <begin position="1931"/>
        <end position="1941"/>
    </location>
</feature>
<feature type="coiled-coil region" evidence="1">
    <location>
        <begin position="335"/>
        <end position="362"/>
    </location>
</feature>
<feature type="compositionally biased region" description="Basic residues" evidence="2">
    <location>
        <begin position="166"/>
        <end position="176"/>
    </location>
</feature>
<evidence type="ECO:0000256" key="2">
    <source>
        <dbReference type="SAM" id="MobiDB-lite"/>
    </source>
</evidence>
<organism evidence="3 4">
    <name type="scientific">Tritrichomonas musculus</name>
    <dbReference type="NCBI Taxonomy" id="1915356"/>
    <lineage>
        <taxon>Eukaryota</taxon>
        <taxon>Metamonada</taxon>
        <taxon>Parabasalia</taxon>
        <taxon>Tritrichomonadida</taxon>
        <taxon>Tritrichomonadidae</taxon>
        <taxon>Tritrichomonas</taxon>
    </lineage>
</organism>
<feature type="compositionally biased region" description="Basic and acidic residues" evidence="2">
    <location>
        <begin position="1712"/>
        <end position="1722"/>
    </location>
</feature>
<feature type="region of interest" description="Disordered" evidence="2">
    <location>
        <begin position="1860"/>
        <end position="1886"/>
    </location>
</feature>
<proteinExistence type="predicted"/>
<name>A0ABR2HF46_9EUKA</name>
<comment type="caution">
    <text evidence="3">The sequence shown here is derived from an EMBL/GenBank/DDBJ whole genome shotgun (WGS) entry which is preliminary data.</text>
</comment>
<feature type="compositionally biased region" description="Low complexity" evidence="2">
    <location>
        <begin position="1942"/>
        <end position="1954"/>
    </location>
</feature>